<dbReference type="AlphaFoldDB" id="A0AAV8VBE9"/>
<evidence type="ECO:0000313" key="1">
    <source>
        <dbReference type="EMBL" id="KAJ8911483.1"/>
    </source>
</evidence>
<evidence type="ECO:0000313" key="2">
    <source>
        <dbReference type="Proteomes" id="UP001159042"/>
    </source>
</evidence>
<name>A0AAV8VBE9_9CUCU</name>
<comment type="caution">
    <text evidence="1">The sequence shown here is derived from an EMBL/GenBank/DDBJ whole genome shotgun (WGS) entry which is preliminary data.</text>
</comment>
<dbReference type="Proteomes" id="UP001159042">
    <property type="component" value="Unassembled WGS sequence"/>
</dbReference>
<protein>
    <submittedName>
        <fullName evidence="1">Uncharacterized protein</fullName>
    </submittedName>
</protein>
<organism evidence="1 2">
    <name type="scientific">Exocentrus adspersus</name>
    <dbReference type="NCBI Taxonomy" id="1586481"/>
    <lineage>
        <taxon>Eukaryota</taxon>
        <taxon>Metazoa</taxon>
        <taxon>Ecdysozoa</taxon>
        <taxon>Arthropoda</taxon>
        <taxon>Hexapoda</taxon>
        <taxon>Insecta</taxon>
        <taxon>Pterygota</taxon>
        <taxon>Neoptera</taxon>
        <taxon>Endopterygota</taxon>
        <taxon>Coleoptera</taxon>
        <taxon>Polyphaga</taxon>
        <taxon>Cucujiformia</taxon>
        <taxon>Chrysomeloidea</taxon>
        <taxon>Cerambycidae</taxon>
        <taxon>Lamiinae</taxon>
        <taxon>Acanthocinini</taxon>
        <taxon>Exocentrus</taxon>
    </lineage>
</organism>
<keyword evidence="2" id="KW-1185">Reference proteome</keyword>
<reference evidence="1 2" key="1">
    <citation type="journal article" date="2023" name="Insect Mol. Biol.">
        <title>Genome sequencing provides insights into the evolution of gene families encoding plant cell wall-degrading enzymes in longhorned beetles.</title>
        <authorList>
            <person name="Shin N.R."/>
            <person name="Okamura Y."/>
            <person name="Kirsch R."/>
            <person name="Pauchet Y."/>
        </authorList>
    </citation>
    <scope>NUCLEOTIDE SEQUENCE [LARGE SCALE GENOMIC DNA]</scope>
    <source>
        <strain evidence="1">EAD_L_NR</strain>
    </source>
</reference>
<proteinExistence type="predicted"/>
<gene>
    <name evidence="1" type="ORF">NQ315_010854</name>
</gene>
<dbReference type="EMBL" id="JANEYG010000186">
    <property type="protein sequence ID" value="KAJ8911483.1"/>
    <property type="molecule type" value="Genomic_DNA"/>
</dbReference>
<accession>A0AAV8VBE9</accession>
<sequence>METPPLGQGAAVESKLVIKSVEMEDAAKLAEKLVGSISSKEIGGPPKAVRRNRDGQLLIVAKDESQKTKIEENIKNLGNVEVREMKREEPLLMISGVEKGQNETELVTKILRQNADVRDKTDADGLKIVRRVNCRNPWKKNLIVKTNVETFKAIARKGRIEMDCVVYYAEEYLGLPQCCRFGHVVKFCKERKTCFKCGREHDSWECKENERKCVNFWRMFGKVESHSARDSVCPAMIQALEKSRRNDPGSDCKLLGYQTFRAVTERDKVKTLTLVRNGLGRFWMRREKLSQNFVVIELELRGQNLLFGNLYNEPPGAGNPCRFLEVEEWLRQRQRFARMIVAGERRAYCLGKSPGGRERRPSP</sequence>